<feature type="region of interest" description="Disordered" evidence="2">
    <location>
        <begin position="178"/>
        <end position="230"/>
    </location>
</feature>
<dbReference type="PROSITE" id="PS51257">
    <property type="entry name" value="PROKAR_LIPOPROTEIN"/>
    <property type="match status" value="1"/>
</dbReference>
<keyword evidence="4" id="KW-1185">Reference proteome</keyword>
<protein>
    <submittedName>
        <fullName evidence="3">Uncharacterized protein</fullName>
    </submittedName>
</protein>
<organism evidence="3 4">
    <name type="scientific">Luteolibacter ambystomatis</name>
    <dbReference type="NCBI Taxonomy" id="2824561"/>
    <lineage>
        <taxon>Bacteria</taxon>
        <taxon>Pseudomonadati</taxon>
        <taxon>Verrucomicrobiota</taxon>
        <taxon>Verrucomicrobiia</taxon>
        <taxon>Verrucomicrobiales</taxon>
        <taxon>Verrucomicrobiaceae</taxon>
        <taxon>Luteolibacter</taxon>
    </lineage>
</organism>
<gene>
    <name evidence="3" type="ORF">KBB96_09270</name>
</gene>
<dbReference type="KEGG" id="lamb:KBB96_09270"/>
<evidence type="ECO:0000313" key="3">
    <source>
        <dbReference type="EMBL" id="QUE53068.1"/>
    </source>
</evidence>
<feature type="compositionally biased region" description="Low complexity" evidence="2">
    <location>
        <begin position="192"/>
        <end position="212"/>
    </location>
</feature>
<proteinExistence type="predicted"/>
<keyword evidence="1" id="KW-0175">Coiled coil</keyword>
<dbReference type="AlphaFoldDB" id="A0A975J2X6"/>
<evidence type="ECO:0000256" key="1">
    <source>
        <dbReference type="SAM" id="Coils"/>
    </source>
</evidence>
<reference evidence="3" key="1">
    <citation type="submission" date="2021-04" db="EMBL/GenBank/DDBJ databases">
        <title>Luteolibacter sp. 32A isolated from the skin of an Anderson's salamander (Ambystoma andersonii).</title>
        <authorList>
            <person name="Spergser J."/>
            <person name="Busse H.-J."/>
        </authorList>
    </citation>
    <scope>NUCLEOTIDE SEQUENCE</scope>
    <source>
        <strain evidence="3">32A</strain>
    </source>
</reference>
<evidence type="ECO:0000313" key="4">
    <source>
        <dbReference type="Proteomes" id="UP000676169"/>
    </source>
</evidence>
<evidence type="ECO:0000256" key="2">
    <source>
        <dbReference type="SAM" id="MobiDB-lite"/>
    </source>
</evidence>
<dbReference type="EMBL" id="CP073100">
    <property type="protein sequence ID" value="QUE53068.1"/>
    <property type="molecule type" value="Genomic_DNA"/>
</dbReference>
<sequence>MHRAILLLPLCAGLFSCAPQVKPLPLLPLPQAAPVVPAVDAIRPGLQRAADSAAGLHAANDLLARDLATATDRARTLATETARLAGKGTATAAQLTRVAAENAALRDQVDAFQATVAKQTSLIAGQTTALDEARNAHAAALAAASTGDSAVAMLTRQAQALTSQYQFAESARQSLAAEAAAISTAPPPSTPPSSSATTPTSKPSATSSKSSAQNNRPPPEVGTSRRDVRV</sequence>
<feature type="coiled-coil region" evidence="1">
    <location>
        <begin position="151"/>
        <end position="178"/>
    </location>
</feature>
<dbReference type="Proteomes" id="UP000676169">
    <property type="component" value="Chromosome"/>
</dbReference>
<dbReference type="RefSeq" id="WP_211634412.1">
    <property type="nucleotide sequence ID" value="NZ_CP073100.1"/>
</dbReference>
<name>A0A975J2X6_9BACT</name>
<accession>A0A975J2X6</accession>